<dbReference type="EMBL" id="JADOUA010000001">
    <property type="protein sequence ID" value="MBG6093438.1"/>
    <property type="molecule type" value="Genomic_DNA"/>
</dbReference>
<dbReference type="SUPFAM" id="SSF53822">
    <property type="entry name" value="Periplasmic binding protein-like I"/>
    <property type="match status" value="1"/>
</dbReference>
<dbReference type="Proteomes" id="UP000614047">
    <property type="component" value="Unassembled WGS sequence"/>
</dbReference>
<dbReference type="RefSeq" id="WP_197015501.1">
    <property type="nucleotide sequence ID" value="NZ_BAABES010000030.1"/>
</dbReference>
<keyword evidence="2" id="KW-1185">Reference proteome</keyword>
<proteinExistence type="predicted"/>
<accession>A0A931GMN8</accession>
<organism evidence="1 2">
    <name type="scientific">Actinomadura viridis</name>
    <dbReference type="NCBI Taxonomy" id="58110"/>
    <lineage>
        <taxon>Bacteria</taxon>
        <taxon>Bacillati</taxon>
        <taxon>Actinomycetota</taxon>
        <taxon>Actinomycetes</taxon>
        <taxon>Streptosporangiales</taxon>
        <taxon>Thermomonosporaceae</taxon>
        <taxon>Actinomadura</taxon>
    </lineage>
</organism>
<evidence type="ECO:0008006" key="3">
    <source>
        <dbReference type="Google" id="ProtNLM"/>
    </source>
</evidence>
<protein>
    <recommendedName>
        <fullName evidence="3">ABC-type branched-subunit amino acid transport system substrate-binding protein</fullName>
    </recommendedName>
</protein>
<dbReference type="InterPro" id="IPR028082">
    <property type="entry name" value="Peripla_BP_I"/>
</dbReference>
<dbReference type="Gene3D" id="3.40.50.2300">
    <property type="match status" value="2"/>
</dbReference>
<comment type="caution">
    <text evidence="1">The sequence shown here is derived from an EMBL/GenBank/DDBJ whole genome shotgun (WGS) entry which is preliminary data.</text>
</comment>
<evidence type="ECO:0000313" key="1">
    <source>
        <dbReference type="EMBL" id="MBG6093438.1"/>
    </source>
</evidence>
<name>A0A931GMN8_9ACTN</name>
<sequence length="949" mass="104362">MNTGHGGPPSAERLEGLLSLFERVRERPRTRAGDRLRPLLLTIGSPAETRQVSHVLVERCMADPGPHSHITSDVQAGAPPFTDLALLLRHVSRELSSHHPRFEPGLRFPMLSMVLWLLELRRMRLEQEQSGNGERPDRQFASNAQRRLWQLAGELDAAEEDRERRTLLGRGIRSRRQIVVPAERPGQQGRLASVLSYLEQVAPIGVALVALVSATAASTLDIAAAMLAGGVGLSFVLGQVAARTRDWAGRRRYRWFTSAEQPYMRGNRSSDFLGFALDVFYREETDPGTPLDDELERLLIAAFLQDLRQAYRRGIGRAPWARVRYPAVVIDQMPEDHPGRGQSRRFVERVEELRRREERFDPLVMAVATGSRTEARELALAIRAPLAEQTVADLGEVREQDDGHPFWAGFLAEQRRVAVLGTRRELRVDAGRGDGSSTEPVYQGRRRPVAAHPALPWLVAGAILAGSLSVISFQAVRYCAPFTVWHAENGECIGISNGSYEFNERLAGIQRRIKRSNDAVLASGKPYVTLVYLGPMTVDPDIRNPEADLLAGIHGELVGLSIAQRRHNEASGQPRLRILLANSGSRFRHARQVAGRIRERAAQDGTIVAVVGFGQSREQTGHAIEELSKSALPMIGTTNTYDGTAQSRGRFSPYYFRLAPPNRTLARHAAFWGRNGRTGVRAGSADVFYDTGKGDLYSRNLAADFAAAFAPGKVRMLPYSDPSQVPGRVLEACTSPADLFYYAGRSDEFRSFINRLANTDCKGRRVVLAGDEVTKYVSDNARDIGATDSIRLFFTPLAAQEAWVPDFVGDQPRQIFYPSFDQVVEDLVGGNAAAQARPSRTHAALGYDAARTVISAAERIYGDQDRTLPTAAAILSELTEPGEGAMPQGATGLLRFGPRSQGHQIPRKPVLLTTVRPDGSLRMVAVCGELVREGRGTTGVCPADEAARP</sequence>
<gene>
    <name evidence="1" type="ORF">IW256_007551</name>
</gene>
<dbReference type="AlphaFoldDB" id="A0A931GMN8"/>
<reference evidence="1" key="1">
    <citation type="submission" date="2020-11" db="EMBL/GenBank/DDBJ databases">
        <title>Sequencing the genomes of 1000 actinobacteria strains.</title>
        <authorList>
            <person name="Klenk H.-P."/>
        </authorList>
    </citation>
    <scope>NUCLEOTIDE SEQUENCE</scope>
    <source>
        <strain evidence="1">DSM 43175</strain>
    </source>
</reference>
<evidence type="ECO:0000313" key="2">
    <source>
        <dbReference type="Proteomes" id="UP000614047"/>
    </source>
</evidence>